<sequence>MSKSNQVVIFSSSKSLLTAHHMRVLVLLAFDCFRSTTNYGQRTPSVQFILDIQMNSNMDAVDQRSTTNCHVLAVPYPGRGHVNPMKNLCKLLSSKKHDILFTFVVTEEWLGFLGSDTKPSNIRFASIPNVIPSELVRGADFPGFFEAVMTKMEGPFERLLDQLDPPVTTIIADAALLWAITIATKRNIPVATLCTLSATVFSILYHFAPIKDLQKLANLLDDGEEIVDNIQGISSKHVLDLRTIFNGGEARVMQLNLESISWVPRAQYLLINSVYELESQALDALKAKLHLPIYPVGPSVPYFELKDNYCVTAGSDSTNYFQWLDSQPTGSVLYVSLGSFFSISSKQMDEIASVGGFWTLCGWNSSLEAVFAGIPMLALPLFFDQVPNSKQIVENWRIGWQMKKDEGTKILVKGEELQRLRFMDTENSEGKDMRRRAQMLQQLEDMNVWTAFQEFLPSLLGATQTSFSSAQMDEIAGGLHDNGVRYLWVARGDTSRLKRMKAHFDIADSVVIHVLSLGPRESSGPHH</sequence>
<keyword evidence="4" id="KW-1185">Reference proteome</keyword>
<evidence type="ECO:0000313" key="3">
    <source>
        <dbReference type="EMBL" id="KAG6762513.1"/>
    </source>
</evidence>
<dbReference type="PANTHER" id="PTHR11926">
    <property type="entry name" value="GLUCOSYL/GLUCURONOSYL TRANSFERASES"/>
    <property type="match status" value="1"/>
</dbReference>
<organism evidence="3 4">
    <name type="scientific">Populus tomentosa</name>
    <name type="common">Chinese white poplar</name>
    <dbReference type="NCBI Taxonomy" id="118781"/>
    <lineage>
        <taxon>Eukaryota</taxon>
        <taxon>Viridiplantae</taxon>
        <taxon>Streptophyta</taxon>
        <taxon>Embryophyta</taxon>
        <taxon>Tracheophyta</taxon>
        <taxon>Spermatophyta</taxon>
        <taxon>Magnoliopsida</taxon>
        <taxon>eudicotyledons</taxon>
        <taxon>Gunneridae</taxon>
        <taxon>Pentapetalae</taxon>
        <taxon>rosids</taxon>
        <taxon>fabids</taxon>
        <taxon>Malpighiales</taxon>
        <taxon>Salicaceae</taxon>
        <taxon>Saliceae</taxon>
        <taxon>Populus</taxon>
    </lineage>
</organism>
<dbReference type="InterPro" id="IPR002213">
    <property type="entry name" value="UDP_glucos_trans"/>
</dbReference>
<dbReference type="PANTHER" id="PTHR11926:SF1395">
    <property type="entry name" value="GLYCOSYLTRANSFERASE"/>
    <property type="match status" value="1"/>
</dbReference>
<dbReference type="Pfam" id="PF00201">
    <property type="entry name" value="UDPGT"/>
    <property type="match status" value="1"/>
</dbReference>
<proteinExistence type="inferred from homology"/>
<dbReference type="OrthoDB" id="5835829at2759"/>
<comment type="similarity">
    <text evidence="1">Belongs to the UDP-glycosyltransferase family.</text>
</comment>
<comment type="caution">
    <text evidence="3">The sequence shown here is derived from an EMBL/GenBank/DDBJ whole genome shotgun (WGS) entry which is preliminary data.</text>
</comment>
<dbReference type="CDD" id="cd03784">
    <property type="entry name" value="GT1_Gtf-like"/>
    <property type="match status" value="1"/>
</dbReference>
<gene>
    <name evidence="3" type="ORF">POTOM_033018</name>
</gene>
<evidence type="ECO:0000313" key="4">
    <source>
        <dbReference type="Proteomes" id="UP000886885"/>
    </source>
</evidence>
<keyword evidence="2" id="KW-0808">Transferase</keyword>
<evidence type="ECO:0000256" key="1">
    <source>
        <dbReference type="ARBA" id="ARBA00009995"/>
    </source>
</evidence>
<protein>
    <submittedName>
        <fullName evidence="3">Uncharacterized protein</fullName>
    </submittedName>
</protein>
<dbReference type="Proteomes" id="UP000886885">
    <property type="component" value="Chromosome 9A"/>
</dbReference>
<dbReference type="GO" id="GO:0080044">
    <property type="term" value="F:quercetin 7-O-glucosyltransferase activity"/>
    <property type="evidence" value="ECO:0007669"/>
    <property type="project" value="TreeGrafter"/>
</dbReference>
<name>A0A8X7Z9P4_POPTO</name>
<accession>A0A8X7Z9P4</accession>
<evidence type="ECO:0000256" key="2">
    <source>
        <dbReference type="ARBA" id="ARBA00022679"/>
    </source>
</evidence>
<reference evidence="3" key="1">
    <citation type="journal article" date="2020" name="bioRxiv">
        <title>Hybrid origin of Populus tomentosa Carr. identified through genome sequencing and phylogenomic analysis.</title>
        <authorList>
            <person name="An X."/>
            <person name="Gao K."/>
            <person name="Chen Z."/>
            <person name="Li J."/>
            <person name="Yang X."/>
            <person name="Yang X."/>
            <person name="Zhou J."/>
            <person name="Guo T."/>
            <person name="Zhao T."/>
            <person name="Huang S."/>
            <person name="Miao D."/>
            <person name="Khan W.U."/>
            <person name="Rao P."/>
            <person name="Ye M."/>
            <person name="Lei B."/>
            <person name="Liao W."/>
            <person name="Wang J."/>
            <person name="Ji L."/>
            <person name="Li Y."/>
            <person name="Guo B."/>
            <person name="Mustafa N.S."/>
            <person name="Li S."/>
            <person name="Yun Q."/>
            <person name="Keller S.R."/>
            <person name="Mao J."/>
            <person name="Zhang R."/>
            <person name="Strauss S.H."/>
        </authorList>
    </citation>
    <scope>NUCLEOTIDE SEQUENCE</scope>
    <source>
        <strain evidence="3">GM15</strain>
        <tissue evidence="3">Leaf</tissue>
    </source>
</reference>
<dbReference type="AlphaFoldDB" id="A0A8X7Z9P4"/>
<dbReference type="EMBL" id="JAAWWB010000017">
    <property type="protein sequence ID" value="KAG6762513.1"/>
    <property type="molecule type" value="Genomic_DNA"/>
</dbReference>
<dbReference type="GO" id="GO:0080043">
    <property type="term" value="F:quercetin 3-O-glucosyltransferase activity"/>
    <property type="evidence" value="ECO:0007669"/>
    <property type="project" value="TreeGrafter"/>
</dbReference>